<proteinExistence type="inferred from homology"/>
<comment type="subcellular location">
    <subcellularLocation>
        <location evidence="7">Cell membrane</location>
        <topology evidence="7">Single-pass membrane protein</topology>
    </subcellularLocation>
</comment>
<comment type="similarity">
    <text evidence="7">Belongs to the transglycosylase MltG family.</text>
</comment>
<keyword evidence="4 7" id="KW-0472">Membrane</keyword>
<comment type="caution">
    <text evidence="8">The sequence shown here is derived from an EMBL/GenBank/DDBJ whole genome shotgun (WGS) entry which is preliminary data.</text>
</comment>
<evidence type="ECO:0000256" key="4">
    <source>
        <dbReference type="ARBA" id="ARBA00023136"/>
    </source>
</evidence>
<keyword evidence="1 7" id="KW-1003">Cell membrane</keyword>
<evidence type="ECO:0000256" key="3">
    <source>
        <dbReference type="ARBA" id="ARBA00022989"/>
    </source>
</evidence>
<comment type="catalytic activity">
    <reaction evidence="7">
        <text>a peptidoglycan chain = a peptidoglycan chain with N-acetyl-1,6-anhydromuramyl-[peptide] at the reducing end + a peptidoglycan chain with N-acetylglucosamine at the non-reducing end.</text>
        <dbReference type="EC" id="4.2.2.29"/>
    </reaction>
</comment>
<dbReference type="EMBL" id="JAGYPM010000003">
    <property type="protein sequence ID" value="MBS4191396.1"/>
    <property type="molecule type" value="Genomic_DNA"/>
</dbReference>
<dbReference type="Pfam" id="PF02618">
    <property type="entry name" value="YceG"/>
    <property type="match status" value="1"/>
</dbReference>
<dbReference type="Proteomes" id="UP000681027">
    <property type="component" value="Unassembled WGS sequence"/>
</dbReference>
<evidence type="ECO:0000256" key="6">
    <source>
        <dbReference type="ARBA" id="ARBA00023316"/>
    </source>
</evidence>
<feature type="transmembrane region" description="Helical" evidence="7">
    <location>
        <begin position="30"/>
        <end position="53"/>
    </location>
</feature>
<dbReference type="Gene3D" id="3.30.160.60">
    <property type="entry name" value="Classic Zinc Finger"/>
    <property type="match status" value="1"/>
</dbReference>
<accession>A0ABS5NU83</accession>
<evidence type="ECO:0000256" key="7">
    <source>
        <dbReference type="HAMAP-Rule" id="MF_02065"/>
    </source>
</evidence>
<comment type="function">
    <text evidence="7">Functions as a peptidoglycan terminase that cleaves nascent peptidoglycan strands endolytically to terminate their elongation.</text>
</comment>
<evidence type="ECO:0000256" key="1">
    <source>
        <dbReference type="ARBA" id="ARBA00022475"/>
    </source>
</evidence>
<dbReference type="PANTHER" id="PTHR30518">
    <property type="entry name" value="ENDOLYTIC MUREIN TRANSGLYCOSYLASE"/>
    <property type="match status" value="1"/>
</dbReference>
<organism evidence="8 9">
    <name type="scientific">Cytobacillus citreus</name>
    <dbReference type="NCBI Taxonomy" id="2833586"/>
    <lineage>
        <taxon>Bacteria</taxon>
        <taxon>Bacillati</taxon>
        <taxon>Bacillota</taxon>
        <taxon>Bacilli</taxon>
        <taxon>Bacillales</taxon>
        <taxon>Bacillaceae</taxon>
        <taxon>Cytobacillus</taxon>
    </lineage>
</organism>
<keyword evidence="2 7" id="KW-0812">Transmembrane</keyword>
<reference evidence="8 9" key="1">
    <citation type="submission" date="2021-05" db="EMBL/GenBank/DDBJ databases">
        <title>Novel Bacillus species.</title>
        <authorList>
            <person name="Liu G."/>
        </authorList>
    </citation>
    <scope>NUCLEOTIDE SEQUENCE [LARGE SCALE GENOMIC DNA]</scope>
    <source>
        <strain evidence="8 9">FJAT-49705</strain>
    </source>
</reference>
<sequence length="378" mass="42533">MSIEDKKAKRELIRQKMLERQSEARVVRKIVFTIAIILFIVGGAVAGGGYFYIKSAVQPKDPDNKKEKQVEIPIGSSTSSIGKILEDNGIIKDARVFKFYVKFKNETGFMAGEYTLSPSMAMPEIINNLKSGKIVDQVVLKMTIPEGKQLEQIADIIAEKTNKKGEDVFKMLNDKAFIESMMAKYPDLLTEEILNENIKYPLEGYLFPATYSFYKENPTVEEIVTVMLDKTVEVLKDYRAELEDKGWTVHQLLTMASLIEEEATEQVDRDQIASVFFNRIEAGMPLQTDPTVLYAQGEHKSKVLYKDLEIDSPYNTYKNVGITPGPIANAGTTSIEAALAPAETDFLYFLATSTGEVLFSKTLQEHNQKKAKYITNNN</sequence>
<dbReference type="CDD" id="cd08010">
    <property type="entry name" value="MltG_like"/>
    <property type="match status" value="1"/>
</dbReference>
<keyword evidence="5 7" id="KW-0456">Lyase</keyword>
<evidence type="ECO:0000313" key="8">
    <source>
        <dbReference type="EMBL" id="MBS4191396.1"/>
    </source>
</evidence>
<dbReference type="PANTHER" id="PTHR30518:SF2">
    <property type="entry name" value="ENDOLYTIC MUREIN TRANSGLYCOSYLASE"/>
    <property type="match status" value="1"/>
</dbReference>
<dbReference type="RefSeq" id="WP_213102837.1">
    <property type="nucleotide sequence ID" value="NZ_JAGYPM010000003.1"/>
</dbReference>
<dbReference type="NCBIfam" id="TIGR00247">
    <property type="entry name" value="endolytic transglycosylase MltG"/>
    <property type="match status" value="1"/>
</dbReference>
<evidence type="ECO:0000313" key="9">
    <source>
        <dbReference type="Proteomes" id="UP000681027"/>
    </source>
</evidence>
<evidence type="ECO:0000256" key="2">
    <source>
        <dbReference type="ARBA" id="ARBA00022692"/>
    </source>
</evidence>
<dbReference type="EC" id="4.2.2.29" evidence="7"/>
<dbReference type="InterPro" id="IPR003770">
    <property type="entry name" value="MLTG-like"/>
</dbReference>
<protein>
    <recommendedName>
        <fullName evidence="7">Endolytic murein transglycosylase</fullName>
        <ecNumber evidence="7">4.2.2.29</ecNumber>
    </recommendedName>
    <alternativeName>
        <fullName evidence="7">Peptidoglycan lytic transglycosylase</fullName>
    </alternativeName>
    <alternativeName>
        <fullName evidence="7">Peptidoglycan polymerization terminase</fullName>
    </alternativeName>
</protein>
<dbReference type="Gene3D" id="3.30.1490.480">
    <property type="entry name" value="Endolytic murein transglycosylase"/>
    <property type="match status" value="1"/>
</dbReference>
<dbReference type="HAMAP" id="MF_02065">
    <property type="entry name" value="MltG"/>
    <property type="match status" value="1"/>
</dbReference>
<keyword evidence="3 7" id="KW-1133">Transmembrane helix</keyword>
<gene>
    <name evidence="7 8" type="primary">mltG</name>
    <name evidence="8" type="ORF">KHA94_14495</name>
</gene>
<feature type="site" description="Important for catalytic activity" evidence="7">
    <location>
        <position position="262"/>
    </location>
</feature>
<keyword evidence="9" id="KW-1185">Reference proteome</keyword>
<name>A0ABS5NU83_9BACI</name>
<keyword evidence="6 7" id="KW-0961">Cell wall biogenesis/degradation</keyword>
<evidence type="ECO:0000256" key="5">
    <source>
        <dbReference type="ARBA" id="ARBA00023239"/>
    </source>
</evidence>